<reference evidence="3" key="2">
    <citation type="submission" date="2025-08" db="UniProtKB">
        <authorList>
            <consortium name="RefSeq"/>
        </authorList>
    </citation>
    <scope>IDENTIFICATION</scope>
    <source>
        <tissue evidence="3">Leaf</tissue>
    </source>
</reference>
<dbReference type="Pfam" id="PF14223">
    <property type="entry name" value="Retrotran_gag_2"/>
    <property type="match status" value="1"/>
</dbReference>
<proteinExistence type="predicted"/>
<protein>
    <submittedName>
        <fullName evidence="3">Uncharacterized protein LOC104230038</fullName>
    </submittedName>
</protein>
<dbReference type="eggNOG" id="KOG0017">
    <property type="taxonomic scope" value="Eukaryota"/>
</dbReference>
<name>A0A1U7X2G5_NICSY</name>
<feature type="compositionally biased region" description="Basic residues" evidence="1">
    <location>
        <begin position="233"/>
        <end position="249"/>
    </location>
</feature>
<keyword evidence="2" id="KW-1185">Reference proteome</keyword>
<dbReference type="PANTHER" id="PTHR47481">
    <property type="match status" value="1"/>
</dbReference>
<accession>A0A1U7X2G5</accession>
<dbReference type="Proteomes" id="UP000189701">
    <property type="component" value="Unplaced"/>
</dbReference>
<gene>
    <name evidence="3" type="primary">LOC104230038</name>
</gene>
<dbReference type="STRING" id="4096.A0A1U7X2G5"/>
<dbReference type="RefSeq" id="XP_009781069.1">
    <property type="nucleotide sequence ID" value="XM_009782767.1"/>
</dbReference>
<organism evidence="2 3">
    <name type="scientific">Nicotiana sylvestris</name>
    <name type="common">Wood tobacco</name>
    <name type="synonym">South American tobacco</name>
    <dbReference type="NCBI Taxonomy" id="4096"/>
    <lineage>
        <taxon>Eukaryota</taxon>
        <taxon>Viridiplantae</taxon>
        <taxon>Streptophyta</taxon>
        <taxon>Embryophyta</taxon>
        <taxon>Tracheophyta</taxon>
        <taxon>Spermatophyta</taxon>
        <taxon>Magnoliopsida</taxon>
        <taxon>eudicotyledons</taxon>
        <taxon>Gunneridae</taxon>
        <taxon>Pentapetalae</taxon>
        <taxon>asterids</taxon>
        <taxon>lamiids</taxon>
        <taxon>Solanales</taxon>
        <taxon>Solanaceae</taxon>
        <taxon>Nicotianoideae</taxon>
        <taxon>Nicotianeae</taxon>
        <taxon>Nicotiana</taxon>
    </lineage>
</organism>
<evidence type="ECO:0000256" key="1">
    <source>
        <dbReference type="SAM" id="MobiDB-lite"/>
    </source>
</evidence>
<evidence type="ECO:0000313" key="3">
    <source>
        <dbReference type="RefSeq" id="XP_009781069.1"/>
    </source>
</evidence>
<dbReference type="AlphaFoldDB" id="A0A1U7X2G5"/>
<feature type="region of interest" description="Disordered" evidence="1">
    <location>
        <begin position="229"/>
        <end position="250"/>
    </location>
</feature>
<dbReference type="OrthoDB" id="913025at2759"/>
<evidence type="ECO:0000313" key="2">
    <source>
        <dbReference type="Proteomes" id="UP000189701"/>
    </source>
</evidence>
<dbReference type="PANTHER" id="PTHR47481:SF37">
    <property type="entry name" value="RETROTRANSPOSON GAG DOMAIN-CONTAINING PROTEIN"/>
    <property type="match status" value="1"/>
</dbReference>
<reference evidence="2" key="1">
    <citation type="journal article" date="2013" name="Genome Biol.">
        <title>Reference genomes and transcriptomes of Nicotiana sylvestris and Nicotiana tomentosiformis.</title>
        <authorList>
            <person name="Sierro N."/>
            <person name="Battey J.N."/>
            <person name="Ouadi S."/>
            <person name="Bovet L."/>
            <person name="Goepfert S."/>
            <person name="Bakaher N."/>
            <person name="Peitsch M.C."/>
            <person name="Ivanov N.V."/>
        </authorList>
    </citation>
    <scope>NUCLEOTIDE SEQUENCE [LARGE SCALE GENOMIC DNA]</scope>
</reference>
<sequence>MARTAFSVHIKDLVPKVLHQTNYLKWVHLIQPVIEMYDLFGHIDGFESPPPEFNVSFDGTSKSVNPAFITWRKQDRLLLTGIQATIHSDLIPLLYHCSTVVDAWTTLKITFYIHPQREKCSTSINYILLKGEIYAYMSKIQELADCLYSIGCSVNDSELVRCALNGLSLSYDFFVIMASHMRPAPRFSELWTMLLTHEARTLSSPDLVSPTTALVATVADPLSSASSGYRGHGYGRGRGRGGGRGRGRRRAQDYCRGNISQFQYSPSPFPVSHGGPFQHSTSGRGVLAPSPYHLPAFVAPTPTSTTMICQICDLSNHTTLACPQRHNHAYIAPSLQANMAALSLQSPPDKNWYLDSVATTHMTNDLRFGDGESFASLPH</sequence>